<dbReference type="OrthoDB" id="2101473at2759"/>
<evidence type="ECO:0008006" key="3">
    <source>
        <dbReference type="Google" id="ProtNLM"/>
    </source>
</evidence>
<dbReference type="InterPro" id="IPR012349">
    <property type="entry name" value="Split_barrel_FMN-bd"/>
</dbReference>
<dbReference type="AlphaFoldDB" id="A0A8H5G074"/>
<dbReference type="Proteomes" id="UP000559256">
    <property type="component" value="Unassembled WGS sequence"/>
</dbReference>
<proteinExistence type="predicted"/>
<dbReference type="Gene3D" id="2.30.110.10">
    <property type="entry name" value="Electron Transport, Fmn-binding Protein, Chain A"/>
    <property type="match status" value="1"/>
</dbReference>
<dbReference type="InterPro" id="IPR007396">
    <property type="entry name" value="TR_PAI2-type"/>
</dbReference>
<name>A0A8H5G074_9AGAR</name>
<dbReference type="Pfam" id="PF04299">
    <property type="entry name" value="FMN_bind_2"/>
    <property type="match status" value="1"/>
</dbReference>
<reference evidence="1 2" key="1">
    <citation type="journal article" date="2020" name="ISME J.">
        <title>Uncovering the hidden diversity of litter-decomposition mechanisms in mushroom-forming fungi.</title>
        <authorList>
            <person name="Floudas D."/>
            <person name="Bentzer J."/>
            <person name="Ahren D."/>
            <person name="Johansson T."/>
            <person name="Persson P."/>
            <person name="Tunlid A."/>
        </authorList>
    </citation>
    <scope>NUCLEOTIDE SEQUENCE [LARGE SCALE GENOMIC DNA]</scope>
    <source>
        <strain evidence="1 2">CBS 291.85</strain>
    </source>
</reference>
<evidence type="ECO:0000313" key="2">
    <source>
        <dbReference type="Proteomes" id="UP000559256"/>
    </source>
</evidence>
<dbReference type="SUPFAM" id="SSF50475">
    <property type="entry name" value="FMN-binding split barrel"/>
    <property type="match status" value="1"/>
</dbReference>
<comment type="caution">
    <text evidence="1">The sequence shown here is derived from an EMBL/GenBank/DDBJ whole genome shotgun (WGS) entry which is preliminary data.</text>
</comment>
<dbReference type="EMBL" id="JAACJM010000056">
    <property type="protein sequence ID" value="KAF5355484.1"/>
    <property type="molecule type" value="Genomic_DNA"/>
</dbReference>
<gene>
    <name evidence="1" type="ORF">D9758_006358</name>
</gene>
<evidence type="ECO:0000313" key="1">
    <source>
        <dbReference type="EMBL" id="KAF5355484.1"/>
    </source>
</evidence>
<protein>
    <recommendedName>
        <fullName evidence="3">Transcriptional regulator</fullName>
    </recommendedName>
</protein>
<dbReference type="PANTHER" id="PTHR35802">
    <property type="entry name" value="PROTEASE SYNTHASE AND SPORULATION PROTEIN PAI 2"/>
    <property type="match status" value="1"/>
</dbReference>
<dbReference type="PIRSF" id="PIRSF010372">
    <property type="entry name" value="PaiB"/>
    <property type="match status" value="1"/>
</dbReference>
<dbReference type="PANTHER" id="PTHR35802:SF1">
    <property type="entry name" value="PROTEASE SYNTHASE AND SPORULATION PROTEIN PAI 2"/>
    <property type="match status" value="1"/>
</dbReference>
<accession>A0A8H5G074</accession>
<keyword evidence="2" id="KW-1185">Reference proteome</keyword>
<sequence>MYLRAVYAEQDIPTLRAFIRQNPLGILTTAIQSSSLSDHFIQSSHLPFLLDVSDDESPTELGKLRAHMARANPQAKAMIADLTRADSTSLKTLSKEVLILFNGPVHHYVTPKFYKETKPTTGKVAPTWNYAAVQVYGRATIYHDTHDDETDAFISRAISDLTLFSERTQTGRGVEHGEPWVVEDAPEKFVGLLKKAIVGIEIEITDIDGKWKMSQEMKGGDHEGVIEGFEAMESEVGKAMADIVRERGKLAGERKV</sequence>
<organism evidence="1 2">
    <name type="scientific">Tetrapyrgos nigripes</name>
    <dbReference type="NCBI Taxonomy" id="182062"/>
    <lineage>
        <taxon>Eukaryota</taxon>
        <taxon>Fungi</taxon>
        <taxon>Dikarya</taxon>
        <taxon>Basidiomycota</taxon>
        <taxon>Agaricomycotina</taxon>
        <taxon>Agaricomycetes</taxon>
        <taxon>Agaricomycetidae</taxon>
        <taxon>Agaricales</taxon>
        <taxon>Marasmiineae</taxon>
        <taxon>Marasmiaceae</taxon>
        <taxon>Tetrapyrgos</taxon>
    </lineage>
</organism>